<protein>
    <submittedName>
        <fullName evidence="1">Uncharacterized protein</fullName>
    </submittedName>
</protein>
<organism evidence="1 2">
    <name type="scientific">Qipengyuania gaetbuli</name>
    <dbReference type="NCBI Taxonomy" id="266952"/>
    <lineage>
        <taxon>Bacteria</taxon>
        <taxon>Pseudomonadati</taxon>
        <taxon>Pseudomonadota</taxon>
        <taxon>Alphaproteobacteria</taxon>
        <taxon>Sphingomonadales</taxon>
        <taxon>Erythrobacteraceae</taxon>
        <taxon>Qipengyuania</taxon>
    </lineage>
</organism>
<dbReference type="Proteomes" id="UP000444185">
    <property type="component" value="Unassembled WGS sequence"/>
</dbReference>
<evidence type="ECO:0000313" key="1">
    <source>
        <dbReference type="EMBL" id="MXO52251.1"/>
    </source>
</evidence>
<evidence type="ECO:0000313" key="2">
    <source>
        <dbReference type="Proteomes" id="UP000444185"/>
    </source>
</evidence>
<name>A0A844Y2L2_9SPHN</name>
<proteinExistence type="predicted"/>
<dbReference type="RefSeq" id="WP_160608909.1">
    <property type="nucleotide sequence ID" value="NZ_WTYF01000004.1"/>
</dbReference>
<accession>A0A844Y2L2</accession>
<reference evidence="1 2" key="1">
    <citation type="submission" date="2019-12" db="EMBL/GenBank/DDBJ databases">
        <title>Genomic-based taxomic classification of the family Erythrobacteraceae.</title>
        <authorList>
            <person name="Xu L."/>
        </authorList>
    </citation>
    <scope>NUCLEOTIDE SEQUENCE [LARGE SCALE GENOMIC DNA]</scope>
    <source>
        <strain evidence="1 2">DSM 16225</strain>
    </source>
</reference>
<gene>
    <name evidence="1" type="ORF">GRI42_13135</name>
</gene>
<comment type="caution">
    <text evidence="1">The sequence shown here is derived from an EMBL/GenBank/DDBJ whole genome shotgun (WGS) entry which is preliminary data.</text>
</comment>
<sequence length="298" mass="32793">MHELERLFAAADGEARWEDGLRDLFEAGDLDKAHDLLAQALAGLDTDLARECLAITPEHVSLSGWSELVEAIALHEGEPITGVTLAIANDADSTFEKGQMHRPYMMLGLYSDEGYAFSAADVPGLIAETRREDGPAWAGHDEDIEVYLDCEGLDLLNTRLLFHKQRHFFRDDAPGSAPRRYVEYVVACWWRALLFQQAVASECAIHGLPGGIPVIAGMVDLRPDVVCVHGIGARNPAADRESEEATGLAEIIPANFIARRTVEDVKEFTGADLRRKVAETGQEDEPVKRGFVARLFGR</sequence>
<dbReference type="EMBL" id="WTYF01000004">
    <property type="protein sequence ID" value="MXO52251.1"/>
    <property type="molecule type" value="Genomic_DNA"/>
</dbReference>
<keyword evidence="2" id="KW-1185">Reference proteome</keyword>
<dbReference type="AlphaFoldDB" id="A0A844Y2L2"/>
<dbReference type="OrthoDB" id="7401427at2"/>